<evidence type="ECO:0000256" key="7">
    <source>
        <dbReference type="ARBA" id="ARBA00023010"/>
    </source>
</evidence>
<evidence type="ECO:0000313" key="10">
    <source>
        <dbReference type="EMBL" id="SEI89278.1"/>
    </source>
</evidence>
<dbReference type="PANTHER" id="PTHR33910">
    <property type="entry name" value="PROTEIN TRANSLOCASE SUBUNIT SECE"/>
    <property type="match status" value="1"/>
</dbReference>
<feature type="transmembrane region" description="Helical" evidence="9">
    <location>
        <begin position="40"/>
        <end position="61"/>
    </location>
</feature>
<protein>
    <recommendedName>
        <fullName evidence="9">Protein translocase subunit SecE</fullName>
    </recommendedName>
</protein>
<dbReference type="PANTHER" id="PTHR33910:SF1">
    <property type="entry name" value="PROTEIN TRANSLOCASE SUBUNIT SECE"/>
    <property type="match status" value="1"/>
</dbReference>
<dbReference type="GO" id="GO:0043952">
    <property type="term" value="P:protein transport by the Sec complex"/>
    <property type="evidence" value="ECO:0007669"/>
    <property type="project" value="UniProtKB-UniRule"/>
</dbReference>
<accession>A0A1H6UA63</accession>
<dbReference type="InterPro" id="IPR038379">
    <property type="entry name" value="SecE_sf"/>
</dbReference>
<evidence type="ECO:0000256" key="3">
    <source>
        <dbReference type="ARBA" id="ARBA00022475"/>
    </source>
</evidence>
<dbReference type="OrthoDB" id="9806365at2"/>
<dbReference type="Gene3D" id="1.20.5.1030">
    <property type="entry name" value="Preprotein translocase secy subunit"/>
    <property type="match status" value="1"/>
</dbReference>
<evidence type="ECO:0000256" key="5">
    <source>
        <dbReference type="ARBA" id="ARBA00022927"/>
    </source>
</evidence>
<dbReference type="PROSITE" id="PS01067">
    <property type="entry name" value="SECE_SEC61G"/>
    <property type="match status" value="1"/>
</dbReference>
<comment type="similarity">
    <text evidence="9">Belongs to the SecE/SEC61-gamma family.</text>
</comment>
<keyword evidence="3 9" id="KW-1003">Cell membrane</keyword>
<reference evidence="11" key="1">
    <citation type="submission" date="2016-10" db="EMBL/GenBank/DDBJ databases">
        <authorList>
            <person name="Varghese N."/>
            <person name="Submissions S."/>
        </authorList>
    </citation>
    <scope>NUCLEOTIDE SEQUENCE [LARGE SCALE GENOMIC DNA]</scope>
    <source>
        <strain evidence="11">DSM 7165</strain>
    </source>
</reference>
<evidence type="ECO:0000256" key="1">
    <source>
        <dbReference type="ARBA" id="ARBA00004370"/>
    </source>
</evidence>
<organism evidence="10 11">
    <name type="scientific">Allopseudospirillum japonicum</name>
    <dbReference type="NCBI Taxonomy" id="64971"/>
    <lineage>
        <taxon>Bacteria</taxon>
        <taxon>Pseudomonadati</taxon>
        <taxon>Pseudomonadota</taxon>
        <taxon>Gammaproteobacteria</taxon>
        <taxon>Oceanospirillales</taxon>
        <taxon>Oceanospirillaceae</taxon>
        <taxon>Allopseudospirillum</taxon>
    </lineage>
</organism>
<dbReference type="InterPro" id="IPR005807">
    <property type="entry name" value="SecE_bac"/>
</dbReference>
<dbReference type="NCBIfam" id="TIGR00964">
    <property type="entry name" value="secE_bact"/>
    <property type="match status" value="1"/>
</dbReference>
<dbReference type="GO" id="GO:0008320">
    <property type="term" value="F:protein transmembrane transporter activity"/>
    <property type="evidence" value="ECO:0007669"/>
    <property type="project" value="UniProtKB-UniRule"/>
</dbReference>
<dbReference type="NCBIfam" id="NF004378">
    <property type="entry name" value="PRK05740.2-4"/>
    <property type="match status" value="1"/>
</dbReference>
<evidence type="ECO:0000313" key="11">
    <source>
        <dbReference type="Proteomes" id="UP000242999"/>
    </source>
</evidence>
<keyword evidence="5 9" id="KW-0653">Protein transport</keyword>
<dbReference type="PRINTS" id="PR01650">
    <property type="entry name" value="SECETRNLCASE"/>
</dbReference>
<dbReference type="GO" id="GO:0065002">
    <property type="term" value="P:intracellular protein transmembrane transport"/>
    <property type="evidence" value="ECO:0007669"/>
    <property type="project" value="UniProtKB-UniRule"/>
</dbReference>
<comment type="function">
    <text evidence="9">Essential subunit of the Sec protein translocation channel SecYEG. Clamps together the 2 halves of SecY. May contact the channel plug during translocation.</text>
</comment>
<dbReference type="InterPro" id="IPR001901">
    <property type="entry name" value="Translocase_SecE/Sec61-g"/>
</dbReference>
<sequence>MNAKTDAPEARFDGLKWGLVFALVAVAVAGNGYFSDESLLYRVLGVVVVAVIAATIALRTAKGQKFLSMARDARAEIRKVIWPTRQETTQTTLIVLAAVFFMALLLWIIDSLLSWLLEGFIA</sequence>
<dbReference type="STRING" id="64971.SAMN05421831_1169"/>
<evidence type="ECO:0000256" key="4">
    <source>
        <dbReference type="ARBA" id="ARBA00022692"/>
    </source>
</evidence>
<dbReference type="EMBL" id="FNYH01000016">
    <property type="protein sequence ID" value="SEI89278.1"/>
    <property type="molecule type" value="Genomic_DNA"/>
</dbReference>
<dbReference type="HAMAP" id="MF_00422">
    <property type="entry name" value="SecE"/>
    <property type="match status" value="1"/>
</dbReference>
<dbReference type="RefSeq" id="WP_093312093.1">
    <property type="nucleotide sequence ID" value="NZ_FNYH01000016.1"/>
</dbReference>
<feature type="transmembrane region" description="Helical" evidence="9">
    <location>
        <begin position="93"/>
        <end position="117"/>
    </location>
</feature>
<dbReference type="GO" id="GO:0009306">
    <property type="term" value="P:protein secretion"/>
    <property type="evidence" value="ECO:0007669"/>
    <property type="project" value="UniProtKB-UniRule"/>
</dbReference>
<dbReference type="GO" id="GO:0006605">
    <property type="term" value="P:protein targeting"/>
    <property type="evidence" value="ECO:0007669"/>
    <property type="project" value="UniProtKB-UniRule"/>
</dbReference>
<gene>
    <name evidence="9" type="primary">secE</name>
    <name evidence="10" type="ORF">SAMN05421831_1169</name>
</gene>
<keyword evidence="11" id="KW-1185">Reference proteome</keyword>
<proteinExistence type="inferred from homology"/>
<comment type="subcellular location">
    <subcellularLocation>
        <location evidence="1">Membrane</location>
    </subcellularLocation>
</comment>
<keyword evidence="4 9" id="KW-0812">Transmembrane</keyword>
<dbReference type="Pfam" id="PF00584">
    <property type="entry name" value="SecE"/>
    <property type="match status" value="1"/>
</dbReference>
<dbReference type="GO" id="GO:0005886">
    <property type="term" value="C:plasma membrane"/>
    <property type="evidence" value="ECO:0007669"/>
    <property type="project" value="UniProtKB-UniRule"/>
</dbReference>
<dbReference type="NCBIfam" id="NF004372">
    <property type="entry name" value="PRK05740.1-2"/>
    <property type="match status" value="1"/>
</dbReference>
<dbReference type="Proteomes" id="UP000242999">
    <property type="component" value="Unassembled WGS sequence"/>
</dbReference>
<comment type="caution">
    <text evidence="9">Lacks conserved residue(s) required for the propagation of feature annotation.</text>
</comment>
<comment type="subunit">
    <text evidence="9">Component of the Sec protein translocase complex. Heterotrimer consisting of SecY, SecE and SecG subunits. The heterotrimers can form oligomers, although 1 heterotrimer is thought to be able to translocate proteins. Interacts with the ribosome. Interacts with SecDF, and other proteins may be involved. Interacts with SecA.</text>
</comment>
<evidence type="ECO:0000256" key="6">
    <source>
        <dbReference type="ARBA" id="ARBA00022989"/>
    </source>
</evidence>
<dbReference type="AlphaFoldDB" id="A0A1H6UA63"/>
<evidence type="ECO:0000256" key="2">
    <source>
        <dbReference type="ARBA" id="ARBA00022448"/>
    </source>
</evidence>
<keyword evidence="2 9" id="KW-0813">Transport</keyword>
<feature type="transmembrane region" description="Helical" evidence="9">
    <location>
        <begin position="14"/>
        <end position="34"/>
    </location>
</feature>
<name>A0A1H6UA63_9GAMM</name>
<keyword evidence="7 9" id="KW-0811">Translocation</keyword>
<evidence type="ECO:0000256" key="9">
    <source>
        <dbReference type="HAMAP-Rule" id="MF_00422"/>
    </source>
</evidence>
<keyword evidence="6 9" id="KW-1133">Transmembrane helix</keyword>
<keyword evidence="8 9" id="KW-0472">Membrane</keyword>
<evidence type="ECO:0000256" key="8">
    <source>
        <dbReference type="ARBA" id="ARBA00023136"/>
    </source>
</evidence>